<dbReference type="AlphaFoldDB" id="A0A2S1LME9"/>
<organism evidence="1 2">
    <name type="scientific">Flavobacterium kingsejongi</name>
    <dbReference type="NCBI Taxonomy" id="1678728"/>
    <lineage>
        <taxon>Bacteria</taxon>
        <taxon>Pseudomonadati</taxon>
        <taxon>Bacteroidota</taxon>
        <taxon>Flavobacteriia</taxon>
        <taxon>Flavobacteriales</taxon>
        <taxon>Flavobacteriaceae</taxon>
        <taxon>Flavobacterium</taxon>
    </lineage>
</organism>
<sequence>MNRFAPFGILLILASCGQPTEKTTTSSAKDTLTSKIIDTAQAAPPTAGTIMHETFNENIEPIPENLKSFVPEGYAIMNISTGDANLDGLPDTIIVLRKKSEESTSNFEAQRPDKRPLLLLLGQPDKSLKLIAKNDNAVYCIDCGGLFGDPFTGTTIKNGYFSIEHGISGGRHYEHVTTFKYDKSKKDWFLYKDHYVSYKLNDGNDPNAEALTVDEDKTKTVKDFGSLSFEKFNIYNNDEK</sequence>
<dbReference type="OrthoDB" id="86940at2"/>
<evidence type="ECO:0000313" key="2">
    <source>
        <dbReference type="Proteomes" id="UP000244677"/>
    </source>
</evidence>
<gene>
    <name evidence="1" type="ORF">FK004_06440</name>
</gene>
<dbReference type="PROSITE" id="PS51257">
    <property type="entry name" value="PROKAR_LIPOPROTEIN"/>
    <property type="match status" value="1"/>
</dbReference>
<protein>
    <recommendedName>
        <fullName evidence="3">Lipoprotein</fullName>
    </recommendedName>
</protein>
<proteinExistence type="predicted"/>
<dbReference type="EMBL" id="CP020919">
    <property type="protein sequence ID" value="AWG24894.1"/>
    <property type="molecule type" value="Genomic_DNA"/>
</dbReference>
<keyword evidence="2" id="KW-1185">Reference proteome</keyword>
<dbReference type="Proteomes" id="UP000244677">
    <property type="component" value="Chromosome"/>
</dbReference>
<reference evidence="1 2" key="1">
    <citation type="submission" date="2017-04" db="EMBL/GenBank/DDBJ databases">
        <title>Complete genome sequence of Flavobacterium kingsejong AJ004.</title>
        <authorList>
            <person name="Lee P.C."/>
        </authorList>
    </citation>
    <scope>NUCLEOTIDE SEQUENCE [LARGE SCALE GENOMIC DNA]</scope>
    <source>
        <strain evidence="1 2">AJ004</strain>
    </source>
</reference>
<evidence type="ECO:0008006" key="3">
    <source>
        <dbReference type="Google" id="ProtNLM"/>
    </source>
</evidence>
<accession>A0A2S1LME9</accession>
<evidence type="ECO:0000313" key="1">
    <source>
        <dbReference type="EMBL" id="AWG24894.1"/>
    </source>
</evidence>
<name>A0A2S1LME9_9FLAO</name>
<dbReference type="KEGG" id="fki:FK004_06440"/>
<dbReference type="RefSeq" id="WP_108736518.1">
    <property type="nucleotide sequence ID" value="NZ_CP020919.1"/>
</dbReference>